<dbReference type="PANTHER" id="PTHR16983">
    <property type="entry name" value="UPAR/LY6 DOMAIN-CONTAINING PROTEIN"/>
    <property type="match status" value="1"/>
</dbReference>
<dbReference type="InterPro" id="IPR045860">
    <property type="entry name" value="Snake_toxin-like_sf"/>
</dbReference>
<dbReference type="InterPro" id="IPR051110">
    <property type="entry name" value="Ly-6/neurotoxin-like_GPI-ap"/>
</dbReference>
<keyword evidence="1" id="KW-0732">Signal</keyword>
<accession>A0A8J5CIU1</accession>
<keyword evidence="3" id="KW-1185">Reference proteome</keyword>
<proteinExistence type="predicted"/>
<evidence type="ECO:0000256" key="1">
    <source>
        <dbReference type="ARBA" id="ARBA00022729"/>
    </source>
</evidence>
<name>A0A8J5CIU1_CHIOP</name>
<evidence type="ECO:0000313" key="3">
    <source>
        <dbReference type="Proteomes" id="UP000770661"/>
    </source>
</evidence>
<sequence>MFTLEPYSSDVINNSHACYSEGREAVVTEAMRTTIAFLLAAVILLVEEPRGAAGNSLRCYTCVSMPNDLTCMKDPDSVTSSVPITDCEMDGDVCCTITRIDYKEDENKLQSFSRGCTDKCPVRSFEEVEDATYHTYTTACSTPECNTGPGDEPLGGGAQDAKSNEIWGVKGLPDSGAALTASLTTLATLLLLLLQLN</sequence>
<dbReference type="SUPFAM" id="SSF57302">
    <property type="entry name" value="Snake toxin-like"/>
    <property type="match status" value="1"/>
</dbReference>
<evidence type="ECO:0000313" key="2">
    <source>
        <dbReference type="EMBL" id="KAG0722538.1"/>
    </source>
</evidence>
<protein>
    <recommendedName>
        <fullName evidence="4">UPAR/Ly6 domain-containing protein</fullName>
    </recommendedName>
</protein>
<dbReference type="EMBL" id="JACEEZ010009403">
    <property type="protein sequence ID" value="KAG0722538.1"/>
    <property type="molecule type" value="Genomic_DNA"/>
</dbReference>
<reference evidence="2" key="1">
    <citation type="submission" date="2020-07" db="EMBL/GenBank/DDBJ databases">
        <title>The High-quality genome of the commercially important snow crab, Chionoecetes opilio.</title>
        <authorList>
            <person name="Jeong J.-H."/>
            <person name="Ryu S."/>
        </authorList>
    </citation>
    <scope>NUCLEOTIDE SEQUENCE</scope>
    <source>
        <strain evidence="2">MADBK_172401_WGS</strain>
        <tissue evidence="2">Digestive gland</tissue>
    </source>
</reference>
<comment type="caution">
    <text evidence="2">The sequence shown here is derived from an EMBL/GenBank/DDBJ whole genome shotgun (WGS) entry which is preliminary data.</text>
</comment>
<dbReference type="AlphaFoldDB" id="A0A8J5CIU1"/>
<dbReference type="Proteomes" id="UP000770661">
    <property type="component" value="Unassembled WGS sequence"/>
</dbReference>
<dbReference type="PANTHER" id="PTHR16983:SF10">
    <property type="entry name" value="PROTEIN QUIVER"/>
    <property type="match status" value="1"/>
</dbReference>
<dbReference type="Gene3D" id="2.10.60.10">
    <property type="entry name" value="CD59"/>
    <property type="match status" value="1"/>
</dbReference>
<organism evidence="2 3">
    <name type="scientific">Chionoecetes opilio</name>
    <name type="common">Atlantic snow crab</name>
    <name type="synonym">Cancer opilio</name>
    <dbReference type="NCBI Taxonomy" id="41210"/>
    <lineage>
        <taxon>Eukaryota</taxon>
        <taxon>Metazoa</taxon>
        <taxon>Ecdysozoa</taxon>
        <taxon>Arthropoda</taxon>
        <taxon>Crustacea</taxon>
        <taxon>Multicrustacea</taxon>
        <taxon>Malacostraca</taxon>
        <taxon>Eumalacostraca</taxon>
        <taxon>Eucarida</taxon>
        <taxon>Decapoda</taxon>
        <taxon>Pleocyemata</taxon>
        <taxon>Brachyura</taxon>
        <taxon>Eubrachyura</taxon>
        <taxon>Majoidea</taxon>
        <taxon>Majidae</taxon>
        <taxon>Chionoecetes</taxon>
    </lineage>
</organism>
<dbReference type="OrthoDB" id="6331233at2759"/>
<evidence type="ECO:0008006" key="4">
    <source>
        <dbReference type="Google" id="ProtNLM"/>
    </source>
</evidence>
<gene>
    <name evidence="2" type="ORF">GWK47_005943</name>
</gene>